<comment type="cofactor">
    <cofactor evidence="1">
        <name>Zn(2+)</name>
        <dbReference type="ChEBI" id="CHEBI:29105"/>
    </cofactor>
</comment>
<evidence type="ECO:0000256" key="3">
    <source>
        <dbReference type="ARBA" id="ARBA00022722"/>
    </source>
</evidence>
<name>A8MBR7_CALMQ</name>
<keyword evidence="3" id="KW-0540">Nuclease</keyword>
<keyword evidence="6" id="KW-0378">Hydrolase</keyword>
<keyword evidence="4" id="KW-0479">Metal-binding</keyword>
<dbReference type="Pfam" id="PF12706">
    <property type="entry name" value="Lactamase_B_2"/>
    <property type="match status" value="1"/>
</dbReference>
<keyword evidence="5" id="KW-0255">Endonuclease</keyword>
<evidence type="ECO:0000313" key="10">
    <source>
        <dbReference type="Proteomes" id="UP000001137"/>
    </source>
</evidence>
<evidence type="ECO:0000256" key="5">
    <source>
        <dbReference type="ARBA" id="ARBA00022759"/>
    </source>
</evidence>
<evidence type="ECO:0000256" key="2">
    <source>
        <dbReference type="ARBA" id="ARBA00022694"/>
    </source>
</evidence>
<organism evidence="9 10">
    <name type="scientific">Caldivirga maquilingensis (strain ATCC 700844 / DSM 13496 / JCM 10307 / IC-167)</name>
    <dbReference type="NCBI Taxonomy" id="397948"/>
    <lineage>
        <taxon>Archaea</taxon>
        <taxon>Thermoproteota</taxon>
        <taxon>Thermoprotei</taxon>
        <taxon>Thermoproteales</taxon>
        <taxon>Thermoproteaceae</taxon>
        <taxon>Caldivirga</taxon>
    </lineage>
</organism>
<dbReference type="Proteomes" id="UP000001137">
    <property type="component" value="Chromosome"/>
</dbReference>
<dbReference type="InterPro" id="IPR036866">
    <property type="entry name" value="RibonucZ/Hydroxyglut_hydro"/>
</dbReference>
<dbReference type="HOGENOM" id="CLU_031317_3_2_2"/>
<gene>
    <name evidence="9" type="ordered locus">Cmaq_0415</name>
</gene>
<reference evidence="9 10" key="1">
    <citation type="submission" date="2007-10" db="EMBL/GenBank/DDBJ databases">
        <title>Complete sequence of Caldivirga maquilingensis IC-167.</title>
        <authorList>
            <consortium name="US DOE Joint Genome Institute"/>
            <person name="Copeland A."/>
            <person name="Lucas S."/>
            <person name="Lapidus A."/>
            <person name="Barry K."/>
            <person name="Glavina del Rio T."/>
            <person name="Dalin E."/>
            <person name="Tice H."/>
            <person name="Pitluck S."/>
            <person name="Saunders E."/>
            <person name="Brettin T."/>
            <person name="Bruce D."/>
            <person name="Detter J.C."/>
            <person name="Han C."/>
            <person name="Schmutz J."/>
            <person name="Larimer F."/>
            <person name="Land M."/>
            <person name="Hauser L."/>
            <person name="Kyrpides N."/>
            <person name="Ivanova N."/>
            <person name="Biddle J.F."/>
            <person name="Zhang Z."/>
            <person name="Fitz-Gibbon S.T."/>
            <person name="Lowe T.M."/>
            <person name="Saltikov C."/>
            <person name="House C.H."/>
            <person name="Richardson P."/>
        </authorList>
    </citation>
    <scope>NUCLEOTIDE SEQUENCE [LARGE SCALE GENOMIC DNA]</scope>
    <source>
        <strain evidence="10">ATCC 700844 / DSM 13496 / JCM 10307 / IC-167</strain>
    </source>
</reference>
<dbReference type="AlphaFoldDB" id="A8MBR7"/>
<dbReference type="EMBL" id="CP000852">
    <property type="protein sequence ID" value="ABW01260.1"/>
    <property type="molecule type" value="Genomic_DNA"/>
</dbReference>
<dbReference type="PANTHER" id="PTHR12553">
    <property type="entry name" value="ZINC PHOSPHODIESTERASE ELAC PROTEIN 2"/>
    <property type="match status" value="1"/>
</dbReference>
<keyword evidence="7" id="KW-0862">Zinc</keyword>
<dbReference type="STRING" id="397948.Cmaq_0415"/>
<keyword evidence="2" id="KW-0819">tRNA processing</keyword>
<protein>
    <submittedName>
        <fullName evidence="9">Beta-lactamase domain protein</fullName>
    </submittedName>
</protein>
<dbReference type="InterPro" id="IPR047151">
    <property type="entry name" value="RNZ2-like"/>
</dbReference>
<keyword evidence="10" id="KW-1185">Reference proteome</keyword>
<evidence type="ECO:0000313" key="9">
    <source>
        <dbReference type="EMBL" id="ABW01260.1"/>
    </source>
</evidence>
<evidence type="ECO:0000256" key="1">
    <source>
        <dbReference type="ARBA" id="ARBA00001947"/>
    </source>
</evidence>
<evidence type="ECO:0000256" key="6">
    <source>
        <dbReference type="ARBA" id="ARBA00022801"/>
    </source>
</evidence>
<evidence type="ECO:0000259" key="8">
    <source>
        <dbReference type="SMART" id="SM00849"/>
    </source>
</evidence>
<dbReference type="GO" id="GO:0042781">
    <property type="term" value="F:3'-tRNA processing endoribonuclease activity"/>
    <property type="evidence" value="ECO:0007669"/>
    <property type="project" value="InterPro"/>
</dbReference>
<dbReference type="InterPro" id="IPR001279">
    <property type="entry name" value="Metallo-B-lactamas"/>
</dbReference>
<dbReference type="PANTHER" id="PTHR12553:SF49">
    <property type="entry name" value="ZINC PHOSPHODIESTERASE ELAC PROTEIN 2"/>
    <property type="match status" value="1"/>
</dbReference>
<proteinExistence type="predicted"/>
<evidence type="ECO:0000256" key="4">
    <source>
        <dbReference type="ARBA" id="ARBA00022723"/>
    </source>
</evidence>
<feature type="domain" description="Metallo-beta-lactamase" evidence="8">
    <location>
        <begin position="5"/>
        <end position="186"/>
    </location>
</feature>
<dbReference type="KEGG" id="cma:Cmaq_0415"/>
<dbReference type="SMART" id="SM00849">
    <property type="entry name" value="Lactamase_B"/>
    <property type="match status" value="1"/>
</dbReference>
<dbReference type="SUPFAM" id="SSF56281">
    <property type="entry name" value="Metallo-hydrolase/oxidoreductase"/>
    <property type="match status" value="1"/>
</dbReference>
<dbReference type="Gene3D" id="3.60.15.10">
    <property type="entry name" value="Ribonuclease Z/Hydroxyacylglutathione hydrolase-like"/>
    <property type="match status" value="1"/>
</dbReference>
<dbReference type="GO" id="GO:0046872">
    <property type="term" value="F:metal ion binding"/>
    <property type="evidence" value="ECO:0007669"/>
    <property type="project" value="UniProtKB-KW"/>
</dbReference>
<dbReference type="eggNOG" id="arCOG00500">
    <property type="taxonomic scope" value="Archaea"/>
</dbReference>
<accession>A8MBR7</accession>
<sequence>MPWLNHPSILVEAKGVRLLLDAGEGSYRQLRRCTGLDVDSIDAVIVTHGHGDHILGLPSYVLMAGSRGIRLSVIAPRYVMDDLVSLIKATHIQQYVNALNPIPVDTPNEPSFIMEFKGIRIYAVKVNHTVEAMAVKLIDSDGSCLTYSGDTAPSRSLVELAKGCGVLIHEASGNPGFEEEAHRHGHSTVRDAVNIAREAGVKQLVLTHFYTVNPIISELGEGLSLMIPYECSTIEVK</sequence>
<evidence type="ECO:0000256" key="7">
    <source>
        <dbReference type="ARBA" id="ARBA00022833"/>
    </source>
</evidence>